<evidence type="ECO:0000313" key="4">
    <source>
        <dbReference type="Proteomes" id="UP000005945"/>
    </source>
</evidence>
<dbReference type="GO" id="GO:0004566">
    <property type="term" value="F:beta-glucuronidase activity"/>
    <property type="evidence" value="ECO:0007669"/>
    <property type="project" value="TreeGrafter"/>
</dbReference>
<keyword evidence="3" id="KW-0378">Hydrolase</keyword>
<reference evidence="3 4" key="1">
    <citation type="submission" date="2007-09" db="EMBL/GenBank/DDBJ databases">
        <title>Draft genome sequence of Faecalibacterium prausnitzii M21/2.</title>
        <authorList>
            <person name="Sudarsanam P."/>
            <person name="Ley R."/>
            <person name="Guruge J."/>
            <person name="Turnbaugh P.J."/>
            <person name="Mahowald M."/>
            <person name="Liep D."/>
            <person name="Gordon J."/>
        </authorList>
    </citation>
    <scope>NUCLEOTIDE SEQUENCE [LARGE SCALE GENOMIC DNA]</scope>
    <source>
        <strain evidence="3 4">M21/2</strain>
    </source>
</reference>
<evidence type="ECO:0000256" key="1">
    <source>
        <dbReference type="ARBA" id="ARBA00007401"/>
    </source>
</evidence>
<dbReference type="AlphaFoldDB" id="A8S903"/>
<dbReference type="InterPro" id="IPR008979">
    <property type="entry name" value="Galactose-bd-like_sf"/>
</dbReference>
<protein>
    <submittedName>
        <fullName evidence="3">Glycosyl hydrolase family 2, sugar binding domain protein</fullName>
    </submittedName>
</protein>
<dbReference type="Proteomes" id="UP000005945">
    <property type="component" value="Unassembled WGS sequence"/>
</dbReference>
<dbReference type="GO" id="GO:0030246">
    <property type="term" value="F:carbohydrate binding"/>
    <property type="evidence" value="ECO:0007669"/>
    <property type="project" value="TreeGrafter"/>
</dbReference>
<dbReference type="RefSeq" id="WP_005920169.1">
    <property type="nucleotide sequence ID" value="NZ_DS483480.1"/>
</dbReference>
<dbReference type="HOGENOM" id="CLU_149049_0_0_9"/>
<comment type="similarity">
    <text evidence="1">Belongs to the glycosyl hydrolase 2 family.</text>
</comment>
<dbReference type="GeneID" id="89458242"/>
<proteinExistence type="inferred from homology"/>
<dbReference type="SUPFAM" id="SSF49785">
    <property type="entry name" value="Galactose-binding domain-like"/>
    <property type="match status" value="1"/>
</dbReference>
<dbReference type="EMBL" id="ABED02000021">
    <property type="protein sequence ID" value="EDP22297.1"/>
    <property type="molecule type" value="Genomic_DNA"/>
</dbReference>
<evidence type="ECO:0000313" key="3">
    <source>
        <dbReference type="EMBL" id="EDP22297.1"/>
    </source>
</evidence>
<dbReference type="InterPro" id="IPR006104">
    <property type="entry name" value="Glyco_hydro_2_N"/>
</dbReference>
<evidence type="ECO:0000259" key="2">
    <source>
        <dbReference type="Pfam" id="PF02837"/>
    </source>
</evidence>
<accession>A8S903</accession>
<name>A8S903_9FIRM</name>
<organism evidence="3 4">
    <name type="scientific">Faecalibacterium prausnitzii M21/2</name>
    <dbReference type="NCBI Taxonomy" id="411485"/>
    <lineage>
        <taxon>Bacteria</taxon>
        <taxon>Bacillati</taxon>
        <taxon>Bacillota</taxon>
        <taxon>Clostridia</taxon>
        <taxon>Eubacteriales</taxon>
        <taxon>Oscillospiraceae</taxon>
        <taxon>Faecalibacterium</taxon>
    </lineage>
</organism>
<comment type="caution">
    <text evidence="3">The sequence shown here is derived from an EMBL/GenBank/DDBJ whole genome shotgun (WGS) entry which is preliminary data.</text>
</comment>
<dbReference type="GO" id="GO:0019391">
    <property type="term" value="P:glucuronoside catabolic process"/>
    <property type="evidence" value="ECO:0007669"/>
    <property type="project" value="TreeGrafter"/>
</dbReference>
<dbReference type="Pfam" id="PF02837">
    <property type="entry name" value="Glyco_hydro_2_N"/>
    <property type="match status" value="1"/>
</dbReference>
<dbReference type="Gene3D" id="2.60.120.260">
    <property type="entry name" value="Galactose-binding domain-like"/>
    <property type="match status" value="1"/>
</dbReference>
<dbReference type="PANTHER" id="PTHR10066">
    <property type="entry name" value="BETA-GLUCURONIDASE"/>
    <property type="match status" value="1"/>
</dbReference>
<feature type="domain" description="Glycosyl hydrolases family 2 sugar binding" evidence="2">
    <location>
        <begin position="14"/>
        <end position="131"/>
    </location>
</feature>
<gene>
    <name evidence="3" type="ORF">FAEPRAM212_00925</name>
</gene>
<sequence>MLYPEQNEARLKLSLDGTWAFALGSCVEDQFNPAKPLPDAQPIAVPASYNDQNDQTTALRRHYGWAWYQRKVTLPTFCAGQRVVLRFGSVTHTANVWLNGQLIAQHKGGFTPFEADVTALLHPGETVLLTVA</sequence>
<reference evidence="3 4" key="2">
    <citation type="submission" date="2007-09" db="EMBL/GenBank/DDBJ databases">
        <authorList>
            <person name="Fulton L."/>
            <person name="Clifton S."/>
            <person name="Fulton B."/>
            <person name="Xu J."/>
            <person name="Minx P."/>
            <person name="Pepin K.H."/>
            <person name="Johnson M."/>
            <person name="Thiruvilangam P."/>
            <person name="Bhonagiri V."/>
            <person name="Nash W.E."/>
            <person name="Mardis E.R."/>
            <person name="Wilson R.K."/>
        </authorList>
    </citation>
    <scope>NUCLEOTIDE SEQUENCE [LARGE SCALE GENOMIC DNA]</scope>
    <source>
        <strain evidence="3 4">M21/2</strain>
    </source>
</reference>
<dbReference type="PANTHER" id="PTHR10066:SF67">
    <property type="entry name" value="BETA-GLUCURONIDASE"/>
    <property type="match status" value="1"/>
</dbReference>
<dbReference type="GO" id="GO:0005975">
    <property type="term" value="P:carbohydrate metabolic process"/>
    <property type="evidence" value="ECO:0007669"/>
    <property type="project" value="InterPro"/>
</dbReference>